<gene>
    <name evidence="1" type="ORF">NTEN_LOCUS3581</name>
    <name evidence="2" type="ORF">NTEN_LOCUS5853</name>
</gene>
<dbReference type="EMBL" id="CADCXU010005636">
    <property type="protein sequence ID" value="CAA9997262.1"/>
    <property type="molecule type" value="Genomic_DNA"/>
</dbReference>
<feature type="non-terminal residue" evidence="1">
    <location>
        <position position="62"/>
    </location>
</feature>
<dbReference type="EMBL" id="CADCXU010008957">
    <property type="protein sequence ID" value="CAA9999570.1"/>
    <property type="molecule type" value="Genomic_DNA"/>
</dbReference>
<proteinExistence type="predicted"/>
<accession>A0A6H5G3B4</accession>
<name>A0A6H5G3B4_9HEMI</name>
<organism evidence="1 3">
    <name type="scientific">Nesidiocoris tenuis</name>
    <dbReference type="NCBI Taxonomy" id="355587"/>
    <lineage>
        <taxon>Eukaryota</taxon>
        <taxon>Metazoa</taxon>
        <taxon>Ecdysozoa</taxon>
        <taxon>Arthropoda</taxon>
        <taxon>Hexapoda</taxon>
        <taxon>Insecta</taxon>
        <taxon>Pterygota</taxon>
        <taxon>Neoptera</taxon>
        <taxon>Paraneoptera</taxon>
        <taxon>Hemiptera</taxon>
        <taxon>Heteroptera</taxon>
        <taxon>Panheteroptera</taxon>
        <taxon>Cimicomorpha</taxon>
        <taxon>Miridae</taxon>
        <taxon>Dicyphina</taxon>
        <taxon>Nesidiocoris</taxon>
    </lineage>
</organism>
<sequence length="62" mass="7041">MEDEEGCFIAESDDESSSIAKPLDPAAFLNYGILDGKMTLRDQAAQLVVNVQEYFKKERERQ</sequence>
<dbReference type="AlphaFoldDB" id="A0A6H5G3B4"/>
<evidence type="ECO:0000313" key="2">
    <source>
        <dbReference type="EMBL" id="CAA9999570.1"/>
    </source>
</evidence>
<dbReference type="Proteomes" id="UP000479000">
    <property type="component" value="Unassembled WGS sequence"/>
</dbReference>
<protein>
    <submittedName>
        <fullName evidence="1">Uncharacterized protein</fullName>
    </submittedName>
</protein>
<reference evidence="1 3" key="1">
    <citation type="submission" date="2020-02" db="EMBL/GenBank/DDBJ databases">
        <authorList>
            <person name="Ferguson B K."/>
        </authorList>
    </citation>
    <scope>NUCLEOTIDE SEQUENCE [LARGE SCALE GENOMIC DNA]</scope>
</reference>
<keyword evidence="3" id="KW-1185">Reference proteome</keyword>
<evidence type="ECO:0000313" key="3">
    <source>
        <dbReference type="Proteomes" id="UP000479000"/>
    </source>
</evidence>
<evidence type="ECO:0000313" key="1">
    <source>
        <dbReference type="EMBL" id="CAA9997262.1"/>
    </source>
</evidence>